<dbReference type="OrthoDB" id="360390at2759"/>
<sequence>MATAATLPVGEDKWVDYIAENSRHANDLEKRVHVIELYKLAIEAEPNSVKVWHAYCEYFWSLYVDSQSPESGWSDEERHMGCELFSLNSALSLWQQGYEAIQYRISDSHELWNHWISLESTLLARSRTAEGIRRITYLYTDRLQVPHVKRDDTAQAFSEFLSTYNKAAWEETMQHVTTNPKSQEAKRLTEDRDMFELKLNQALKEGKDEIYRSLLKEYLEWECAQSKRSNRQAEATGDLCRGLYARALTGVFAFDDTIWNEYVRFLSTSGTYAQSPQGMVDVLRRAVDHCPWSGAIWSRYILTAEDAKLPFNEIEQIKHKATSNPELYKNGMAALLDMYAAWCGFLKRKAMDLNATDEDVDIADMGLRAALEFVDQAKHRYGDSYRGDPNFRLERIYIQYLTEKKHCVDEARSEWHKLAEKQLYADSYDFWLNYYLWEMMIFASNGKDRSPTPSTAAIGLRVPSVATAVLGRAIKRKSLDWPEKVIDTYVQHCNDYELPSTVRIAIDTVYEMRKEVAKRREREAAQAAEYYAATQAQEHAVGAIVSQDVDDSSSGSKRKRDEEVDAADGTSTKRTKSDTAEEEATLKQQTLKRDRENTSVLVSRLPAETTKTKIRQYFKEYGHLVDVTDPAIDPQDHTQTVMVEFRTPEEAQSALLRDGKYFGTAQISVQPGTDLTVYVTNYPPTADKSYLSKLFQDCGEILSIRMPSLNLNARRRFSYITFLDRAAAFKATQKNGTLLDGKFKLVAIYSDPSRAKKREGAVEEGRELHITNLDHAATEDEVRGVFSKFGSVKRTSILKNKAGKSRGVAFVEMETKEQAQTAASELNDVALRKSVMKIQISTPNTFKNTIGTSKGAEAGSIRDAEGDERMAESNGDGSGPSRAEIASRTIALLGIPDTVNDARVRQIVEEVGGFKSLLLQPSHGGARIEFEDEPSAGRAALQLDGYVLDGRKLRTGTVEELKHSKGEVRTDKIVYGTAGKKSNEKTTTAPKGSFISPPTTVKRPVLGKAGAKRGLGFLSKATNGASVSANADTSGSGSVAGGAASNDSGGMEKKPMKSNADFKAMILGTSATKENGNEHQ</sequence>
<dbReference type="PANTHER" id="PTHR10352">
    <property type="entry name" value="EUKARYOTIC TRANSLATION INITIATION FACTOR 3 SUBUNIT G"/>
    <property type="match status" value="1"/>
</dbReference>
<feature type="compositionally biased region" description="Low complexity" evidence="4">
    <location>
        <begin position="1034"/>
        <end position="1049"/>
    </location>
</feature>
<dbReference type="SMART" id="SM00360">
    <property type="entry name" value="RRM"/>
    <property type="match status" value="4"/>
</dbReference>
<dbReference type="Proteomes" id="UP000186583">
    <property type="component" value="Unassembled WGS sequence"/>
</dbReference>
<feature type="domain" description="RRM" evidence="5">
    <location>
        <begin position="888"/>
        <end position="960"/>
    </location>
</feature>
<feature type="region of interest" description="Disordered" evidence="4">
    <location>
        <begin position="980"/>
        <end position="1001"/>
    </location>
</feature>
<keyword evidence="7" id="KW-1185">Reference proteome</keyword>
<dbReference type="SMART" id="SM00386">
    <property type="entry name" value="HAT"/>
    <property type="match status" value="4"/>
</dbReference>
<dbReference type="GO" id="GO:0003723">
    <property type="term" value="F:RNA binding"/>
    <property type="evidence" value="ECO:0007669"/>
    <property type="project" value="UniProtKB-UniRule"/>
</dbReference>
<evidence type="ECO:0000313" key="7">
    <source>
        <dbReference type="Proteomes" id="UP000186583"/>
    </source>
</evidence>
<feature type="domain" description="RRM" evidence="5">
    <location>
        <begin position="766"/>
        <end position="843"/>
    </location>
</feature>
<evidence type="ECO:0000256" key="3">
    <source>
        <dbReference type="PROSITE-ProRule" id="PRU00176"/>
    </source>
</evidence>
<feature type="compositionally biased region" description="Basic and acidic residues" evidence="4">
    <location>
        <begin position="860"/>
        <end position="871"/>
    </location>
</feature>
<feature type="region of interest" description="Disordered" evidence="4">
    <location>
        <begin position="849"/>
        <end position="882"/>
    </location>
</feature>
<organism evidence="6 7">
    <name type="scientific">Colletotrichum chlorophyti</name>
    <dbReference type="NCBI Taxonomy" id="708187"/>
    <lineage>
        <taxon>Eukaryota</taxon>
        <taxon>Fungi</taxon>
        <taxon>Dikarya</taxon>
        <taxon>Ascomycota</taxon>
        <taxon>Pezizomycotina</taxon>
        <taxon>Sordariomycetes</taxon>
        <taxon>Hypocreomycetidae</taxon>
        <taxon>Glomerellales</taxon>
        <taxon>Glomerellaceae</taxon>
        <taxon>Colletotrichum</taxon>
    </lineage>
</organism>
<evidence type="ECO:0000256" key="1">
    <source>
        <dbReference type="ARBA" id="ARBA00022737"/>
    </source>
</evidence>
<dbReference type="Pfam" id="PF00076">
    <property type="entry name" value="RRM_1"/>
    <property type="match status" value="3"/>
</dbReference>
<dbReference type="InterPro" id="IPR012677">
    <property type="entry name" value="Nucleotide-bd_a/b_plait_sf"/>
</dbReference>
<dbReference type="SUPFAM" id="SSF48452">
    <property type="entry name" value="TPR-like"/>
    <property type="match status" value="1"/>
</dbReference>
<dbReference type="InterPro" id="IPR003107">
    <property type="entry name" value="HAT"/>
</dbReference>
<dbReference type="AlphaFoldDB" id="A0A1Q8RPR8"/>
<protein>
    <submittedName>
        <fullName evidence="6">Putative RNA-binding protein</fullName>
    </submittedName>
</protein>
<dbReference type="InterPro" id="IPR035979">
    <property type="entry name" value="RBD_domain_sf"/>
</dbReference>
<accession>A0A1Q8RPR8</accession>
<feature type="domain" description="RRM" evidence="5">
    <location>
        <begin position="598"/>
        <end position="674"/>
    </location>
</feature>
<proteinExistence type="predicted"/>
<evidence type="ECO:0000256" key="2">
    <source>
        <dbReference type="ARBA" id="ARBA00022884"/>
    </source>
</evidence>
<dbReference type="CDD" id="cd00590">
    <property type="entry name" value="RRM_SF"/>
    <property type="match status" value="1"/>
</dbReference>
<evidence type="ECO:0000259" key="5">
    <source>
        <dbReference type="PROSITE" id="PS50102"/>
    </source>
</evidence>
<feature type="region of interest" description="Disordered" evidence="4">
    <location>
        <begin position="1026"/>
        <end position="1080"/>
    </location>
</feature>
<dbReference type="EMBL" id="MPGH01000131">
    <property type="protein sequence ID" value="OLN86336.1"/>
    <property type="molecule type" value="Genomic_DNA"/>
</dbReference>
<reference evidence="6 7" key="1">
    <citation type="submission" date="2016-11" db="EMBL/GenBank/DDBJ databases">
        <title>Draft Genome Assembly of Colletotrichum chlorophyti a pathogen of herbaceous plants.</title>
        <authorList>
            <person name="Gan P."/>
            <person name="Narusaka M."/>
            <person name="Tsushima A."/>
            <person name="Narusaka Y."/>
            <person name="Takano Y."/>
            <person name="Shirasu K."/>
        </authorList>
    </citation>
    <scope>NUCLEOTIDE SEQUENCE [LARGE SCALE GENOMIC DNA]</scope>
    <source>
        <strain evidence="6 7">NTL11</strain>
    </source>
</reference>
<dbReference type="Pfam" id="PF16842">
    <property type="entry name" value="RRM_occluded"/>
    <property type="match status" value="1"/>
</dbReference>
<dbReference type="InterPro" id="IPR031766">
    <property type="entry name" value="RRM_occluded"/>
</dbReference>
<feature type="region of interest" description="Disordered" evidence="4">
    <location>
        <begin position="546"/>
        <end position="597"/>
    </location>
</feature>
<dbReference type="STRING" id="708187.A0A1Q8RPR8"/>
<evidence type="ECO:0000256" key="4">
    <source>
        <dbReference type="SAM" id="MobiDB-lite"/>
    </source>
</evidence>
<dbReference type="SUPFAM" id="SSF54928">
    <property type="entry name" value="RNA-binding domain, RBD"/>
    <property type="match status" value="3"/>
</dbReference>
<gene>
    <name evidence="6" type="ORF">CCHL11_09335</name>
</gene>
<dbReference type="InterPro" id="IPR011990">
    <property type="entry name" value="TPR-like_helical_dom_sf"/>
</dbReference>
<comment type="caution">
    <text evidence="6">The sequence shown here is derived from an EMBL/GenBank/DDBJ whole genome shotgun (WGS) entry which is preliminary data.</text>
</comment>
<keyword evidence="2 3" id="KW-0694">RNA-binding</keyword>
<dbReference type="GO" id="GO:0006396">
    <property type="term" value="P:RNA processing"/>
    <property type="evidence" value="ECO:0007669"/>
    <property type="project" value="InterPro"/>
</dbReference>
<evidence type="ECO:0000313" key="6">
    <source>
        <dbReference type="EMBL" id="OLN86336.1"/>
    </source>
</evidence>
<feature type="domain" description="RRM" evidence="5">
    <location>
        <begin position="675"/>
        <end position="742"/>
    </location>
</feature>
<name>A0A1Q8RPR8_9PEZI</name>
<keyword evidence="1" id="KW-0677">Repeat</keyword>
<dbReference type="PROSITE" id="PS50102">
    <property type="entry name" value="RRM"/>
    <property type="match status" value="4"/>
</dbReference>
<dbReference type="Gene3D" id="1.25.40.10">
    <property type="entry name" value="Tetratricopeptide repeat domain"/>
    <property type="match status" value="2"/>
</dbReference>
<dbReference type="CDD" id="cd12299">
    <property type="entry name" value="RRM4_Prp24"/>
    <property type="match status" value="1"/>
</dbReference>
<dbReference type="Gene3D" id="3.30.70.330">
    <property type="match status" value="4"/>
</dbReference>
<dbReference type="InterPro" id="IPR000504">
    <property type="entry name" value="RRM_dom"/>
</dbReference>